<dbReference type="PANTHER" id="PTHR32108:SF9">
    <property type="entry name" value="REVERSE TRANSCRIPTASE RNASE H-LIKE DOMAIN-CONTAINING PROTEIN"/>
    <property type="match status" value="1"/>
</dbReference>
<evidence type="ECO:0000313" key="2">
    <source>
        <dbReference type="EMBL" id="SPD02885.1"/>
    </source>
</evidence>
<gene>
    <name evidence="2" type="ORF">FSB_LOCUS30767</name>
</gene>
<reference evidence="2" key="1">
    <citation type="submission" date="2018-02" db="EMBL/GenBank/DDBJ databases">
        <authorList>
            <person name="Cohen D.B."/>
            <person name="Kent A.D."/>
        </authorList>
    </citation>
    <scope>NUCLEOTIDE SEQUENCE</scope>
</reference>
<protein>
    <recommendedName>
        <fullName evidence="1">G-patch domain-containing protein</fullName>
    </recommendedName>
</protein>
<dbReference type="PANTHER" id="PTHR32108">
    <property type="entry name" value="DNA-DIRECTED RNA POLYMERASE SUBUNIT ALPHA"/>
    <property type="match status" value="1"/>
</dbReference>
<dbReference type="EMBL" id="OIVN01002347">
    <property type="protein sequence ID" value="SPD02885.1"/>
    <property type="molecule type" value="Genomic_DNA"/>
</dbReference>
<dbReference type="AlphaFoldDB" id="A0A2N9GTH9"/>
<dbReference type="InterPro" id="IPR000467">
    <property type="entry name" value="G_patch_dom"/>
</dbReference>
<feature type="domain" description="G-patch" evidence="1">
    <location>
        <begin position="434"/>
        <end position="470"/>
    </location>
</feature>
<proteinExistence type="predicted"/>
<dbReference type="Pfam" id="PF01585">
    <property type="entry name" value="G-patch"/>
    <property type="match status" value="1"/>
</dbReference>
<dbReference type="PROSITE" id="PS50174">
    <property type="entry name" value="G_PATCH"/>
    <property type="match status" value="1"/>
</dbReference>
<evidence type="ECO:0000259" key="1">
    <source>
        <dbReference type="PROSITE" id="PS50174"/>
    </source>
</evidence>
<name>A0A2N9GTH9_FAGSY</name>
<dbReference type="GO" id="GO:0003676">
    <property type="term" value="F:nucleic acid binding"/>
    <property type="evidence" value="ECO:0007669"/>
    <property type="project" value="InterPro"/>
</dbReference>
<dbReference type="InterPro" id="IPR021109">
    <property type="entry name" value="Peptidase_aspartic_dom_sf"/>
</dbReference>
<organism evidence="2">
    <name type="scientific">Fagus sylvatica</name>
    <name type="common">Beechnut</name>
    <dbReference type="NCBI Taxonomy" id="28930"/>
    <lineage>
        <taxon>Eukaryota</taxon>
        <taxon>Viridiplantae</taxon>
        <taxon>Streptophyta</taxon>
        <taxon>Embryophyta</taxon>
        <taxon>Tracheophyta</taxon>
        <taxon>Spermatophyta</taxon>
        <taxon>Magnoliopsida</taxon>
        <taxon>eudicotyledons</taxon>
        <taxon>Gunneridae</taxon>
        <taxon>Pentapetalae</taxon>
        <taxon>rosids</taxon>
        <taxon>fabids</taxon>
        <taxon>Fagales</taxon>
        <taxon>Fagaceae</taxon>
        <taxon>Fagus</taxon>
    </lineage>
</organism>
<dbReference type="Gene3D" id="2.40.70.10">
    <property type="entry name" value="Acid Proteases"/>
    <property type="match status" value="1"/>
</dbReference>
<sequence length="534" mass="60178">MSWFPNMEVPHKFKAPNFEKYNGTDDPMIHLQMYCRKMTRYVGNELLLIQTFQDTLTSQVAFFIDLIPIGERIEDAVKSKKIVDTSALLALAEQAAQKTPVKKNEGEHDGPPPRDFDPNATCEFHFGAVGHSLKNCKVLKHRVQDLLDHGILKFDGVPNIKTNPLSNHPEGGVSAILVEEDNRIDLSTIQVPWKKLFYAMKSCLKEYFPIPEKNEASIVSIVEPQPASEVHRKALVKVLNEAYVPEDNTAPCFENMVTAVLATNQLTFLDDELPPEGRGHVKALHITVKIRERIIAKASNMIIRPFDGTLREVFGKIDLSVEIGPQAYNINFQVLRVDSPYNMLMGRPWLHTAGVVPSSFHQKMKFIIGNQLVTILAEEPISIYNDPTIPYIDGNVALEVLFHSFEFVLVIHKVATVKPEMPKAIMAVAWEFIRLGFQPGLGLGSSNQGILALIAIKENKDGYGLGYIPTRKDRQQAFKIRRLKTLARIKGRKMPEKNIVIPHIRTTFLAPAMGIHLDEIVKLEDEEEEELILS</sequence>
<accession>A0A2N9GTH9</accession>